<proteinExistence type="predicted"/>
<keyword evidence="1" id="KW-0378">Hydrolase</keyword>
<dbReference type="InterPro" id="IPR008979">
    <property type="entry name" value="Galactose-bd-like_sf"/>
</dbReference>
<dbReference type="EMBL" id="CP115920">
    <property type="protein sequence ID" value="XCD15802.1"/>
    <property type="molecule type" value="Genomic_DNA"/>
</dbReference>
<evidence type="ECO:0000313" key="3">
    <source>
        <dbReference type="EMBL" id="XCD15802.1"/>
    </source>
</evidence>
<protein>
    <recommendedName>
        <fullName evidence="2">Beta-mannosidase-like galactose-binding domain-containing protein</fullName>
    </recommendedName>
</protein>
<accession>A0AAU8BIG3</accession>
<dbReference type="SUPFAM" id="SSF49785">
    <property type="entry name" value="Galactose-binding domain-like"/>
    <property type="match status" value="1"/>
</dbReference>
<dbReference type="Pfam" id="PF22666">
    <property type="entry name" value="Glyco_hydro_2_N2"/>
    <property type="match status" value="1"/>
</dbReference>
<dbReference type="AlphaFoldDB" id="A0AAU8BIG3"/>
<dbReference type="InterPro" id="IPR054593">
    <property type="entry name" value="Beta-mannosidase-like_N2"/>
</dbReference>
<reference evidence="3" key="1">
    <citation type="submission" date="2023-01" db="EMBL/GenBank/DDBJ databases">
        <title>Vibrio sp. CB1-14 genome sequencing.</title>
        <authorList>
            <person name="Otstavnykh N."/>
            <person name="Isaeva M."/>
            <person name="Meleshko D."/>
        </authorList>
    </citation>
    <scope>NUCLEOTIDE SEQUENCE</scope>
    <source>
        <strain evidence="3">CB1-14</strain>
    </source>
</reference>
<evidence type="ECO:0000256" key="1">
    <source>
        <dbReference type="ARBA" id="ARBA00022801"/>
    </source>
</evidence>
<dbReference type="Gene3D" id="2.60.120.260">
    <property type="entry name" value="Galactose-binding domain-like"/>
    <property type="match status" value="1"/>
</dbReference>
<organism evidence="3">
    <name type="scientific">Vibrio chaetopteri</name>
    <dbReference type="NCBI Taxonomy" id="3016528"/>
    <lineage>
        <taxon>Bacteria</taxon>
        <taxon>Pseudomonadati</taxon>
        <taxon>Pseudomonadota</taxon>
        <taxon>Gammaproteobacteria</taxon>
        <taxon>Vibrionales</taxon>
        <taxon>Vibrionaceae</taxon>
        <taxon>Vibrio</taxon>
    </lineage>
</organism>
<feature type="domain" description="Beta-mannosidase-like galactose-binding" evidence="2">
    <location>
        <begin position="40"/>
        <end position="117"/>
    </location>
</feature>
<gene>
    <name evidence="3" type="ORF">PG915_14690</name>
</gene>
<dbReference type="RefSeq" id="WP_353497190.1">
    <property type="nucleotide sequence ID" value="NZ_CP115920.1"/>
</dbReference>
<dbReference type="GO" id="GO:0004553">
    <property type="term" value="F:hydrolase activity, hydrolyzing O-glycosyl compounds"/>
    <property type="evidence" value="ECO:0007669"/>
    <property type="project" value="UniProtKB-ARBA"/>
</dbReference>
<sequence>MKMNLAGLWQLSPLTDLSIPQDDLTLPGALSQVLPESLSEQAIRDQEWHLMHDFELTDAELANPAVDLVIGGVDYYAEVRINGRAVIDCDGSETSYRKEIRAHLQQGPNRVEILFLEYDEDDLLMEMDSAPTCSLVQEKPRGEDRMGVWQIPYLQFIPHVRLEHVAMEQIWHHGGGCEFKVDLYYQTFRAGLVSASVKFDGMTYFLPIDVRANQASALFQIEAPKYADPEHPNKEDLYNLAVELDGQRQEFDVALSEQLCVTHVAL</sequence>
<dbReference type="KEGG" id="vck:PG915_14690"/>
<evidence type="ECO:0000259" key="2">
    <source>
        <dbReference type="Pfam" id="PF22666"/>
    </source>
</evidence>
<name>A0AAU8BIG3_9VIBR</name>